<dbReference type="RefSeq" id="WP_205133757.1">
    <property type="nucleotide sequence ID" value="NZ_JACSNT010000008.1"/>
</dbReference>
<accession>A0ABS2G961</accession>
<feature type="domain" description="CarD-like/TRCF RNAP-interacting" evidence="1">
    <location>
        <begin position="1"/>
        <end position="111"/>
    </location>
</feature>
<dbReference type="InterPro" id="IPR042215">
    <property type="entry name" value="CarD-like_C"/>
</dbReference>
<comment type="caution">
    <text evidence="2">The sequence shown here is derived from an EMBL/GenBank/DDBJ whole genome shotgun (WGS) entry which is preliminary data.</text>
</comment>
<evidence type="ECO:0000313" key="2">
    <source>
        <dbReference type="EMBL" id="MBM6878024.1"/>
    </source>
</evidence>
<dbReference type="Gene3D" id="2.40.10.170">
    <property type="match status" value="1"/>
</dbReference>
<reference evidence="2 3" key="1">
    <citation type="journal article" date="2021" name="Sci. Rep.">
        <title>The distribution of antibiotic resistance genes in chicken gut microbiota commensals.</title>
        <authorList>
            <person name="Juricova H."/>
            <person name="Matiasovicova J."/>
            <person name="Kubasova T."/>
            <person name="Cejkova D."/>
            <person name="Rychlik I."/>
        </authorList>
    </citation>
    <scope>NUCLEOTIDE SEQUENCE [LARGE SCALE GENOMIC DNA]</scope>
    <source>
        <strain evidence="2 3">An431b</strain>
    </source>
</reference>
<organism evidence="2 3">
    <name type="scientific">Anaerotignum lactatifermentans</name>
    <dbReference type="NCBI Taxonomy" id="160404"/>
    <lineage>
        <taxon>Bacteria</taxon>
        <taxon>Bacillati</taxon>
        <taxon>Bacillota</taxon>
        <taxon>Clostridia</taxon>
        <taxon>Lachnospirales</taxon>
        <taxon>Anaerotignaceae</taxon>
        <taxon>Anaerotignum</taxon>
    </lineage>
</organism>
<gene>
    <name evidence="2" type="ORF">H9X83_07605</name>
</gene>
<evidence type="ECO:0000313" key="3">
    <source>
        <dbReference type="Proteomes" id="UP000729290"/>
    </source>
</evidence>
<protein>
    <recommendedName>
        <fullName evidence="1">CarD-like/TRCF RNAP-interacting domain-containing protein</fullName>
    </recommendedName>
</protein>
<dbReference type="Proteomes" id="UP000729290">
    <property type="component" value="Unassembled WGS sequence"/>
</dbReference>
<name>A0ABS2G961_9FIRM</name>
<dbReference type="SMART" id="SM01058">
    <property type="entry name" value="CarD_TRCF"/>
    <property type="match status" value="1"/>
</dbReference>
<evidence type="ECO:0000259" key="1">
    <source>
        <dbReference type="SMART" id="SM01058"/>
    </source>
</evidence>
<sequence length="166" mass="18275">MFQPGDLIVYGATGVCRVTDITVLPPSNGQYYVMAPVFAPIAETIYVSVRSKAPMRPLLSLPEAHACLEDFDTLPSVTAVHRDPKQTAAQYQHILESGDCRKELSLLKTLYLKTAAEANTGRRVSQTDQRFIKEAEYLILGELAAVLGQSPEEIKRTLKKSVSIPV</sequence>
<keyword evidence="3" id="KW-1185">Reference proteome</keyword>
<proteinExistence type="predicted"/>
<dbReference type="Pfam" id="PF02559">
    <property type="entry name" value="CarD_TRCF_RID"/>
    <property type="match status" value="1"/>
</dbReference>
<dbReference type="EMBL" id="JACSNV010000009">
    <property type="protein sequence ID" value="MBM6878024.1"/>
    <property type="molecule type" value="Genomic_DNA"/>
</dbReference>
<dbReference type="InterPro" id="IPR003711">
    <property type="entry name" value="CarD-like/TRCF_RID"/>
</dbReference>
<dbReference type="Gene3D" id="1.20.58.1290">
    <property type="entry name" value="CarD-like, C-terminal domain"/>
    <property type="match status" value="1"/>
</dbReference>